<evidence type="ECO:0000256" key="4">
    <source>
        <dbReference type="ARBA" id="ARBA00022777"/>
    </source>
</evidence>
<accession>A0A0S2HUF4</accession>
<dbReference type="OrthoDB" id="9805030at2"/>
<comment type="subunit">
    <text evidence="5 7">Monomer.</text>
</comment>
<dbReference type="CDD" id="cd01428">
    <property type="entry name" value="ADK"/>
    <property type="match status" value="2"/>
</dbReference>
<dbReference type="InterPro" id="IPR027417">
    <property type="entry name" value="P-loop_NTPase"/>
</dbReference>
<dbReference type="NCBIfam" id="NF001381">
    <property type="entry name" value="PRK00279.1-3"/>
    <property type="match status" value="1"/>
</dbReference>
<feature type="binding site" evidence="5">
    <location>
        <position position="328"/>
    </location>
    <ligand>
        <name>AMP</name>
        <dbReference type="ChEBI" id="CHEBI:456215"/>
    </ligand>
</feature>
<comment type="domain">
    <text evidence="5">Consists of three domains, a large central CORE domain and two small peripheral domains, NMPbind and LID, which undergo movements during catalysis. The LID domain closes over the site of phosphoryl transfer upon ATP binding. Assembling and dissambling the active center during each catalytic cycle provides an effective means to prevent ATP hydrolysis.</text>
</comment>
<name>A0A0S2HUF4_9BACT</name>
<evidence type="ECO:0000256" key="3">
    <source>
        <dbReference type="ARBA" id="ARBA00022741"/>
    </source>
</evidence>
<sequence>MLNIALFGPPGAGKGTQSKMLIEKYNLTYISTGDILREEIAEGTELGLKAKTVIEKGGLASDEIIVQIIEQKIQRNPYANGFLFDGFPRTIVQAYILEGMLFKMNTRLTCMLSLEVPKNELVKRLRERGKVSGRKDDNEEVIQNRLREYDQKTIPVASFYKDKHIYYGIEGRGSVDDVFQRLDDAIKRSLEDRWVNIILFGYPGAGKGTQAKKVAEQYNLHYISTGKILRQEIRDNTDIGKLAKPYMEKGAIVPDEYAIKLIERKMEEHHKANGFIFKGFPRTMVQAYILDGMLHKVGSTVTSVFELKITATEAVKRLVDRSKTERRRPYDMQIETIISRLEEYEQRTLKAKEFYDKKHLLHVIDGIGSEDKVQERLKNEIDKVVQQTL</sequence>
<gene>
    <name evidence="8" type="primary">adk_1</name>
    <name evidence="5" type="synonym">adk</name>
    <name evidence="8" type="ORF">L21SP5_00015</name>
</gene>
<dbReference type="UniPathway" id="UPA00588">
    <property type="reaction ID" value="UER00649"/>
</dbReference>
<evidence type="ECO:0000256" key="7">
    <source>
        <dbReference type="RuleBase" id="RU003331"/>
    </source>
</evidence>
<reference evidence="8 9" key="1">
    <citation type="submission" date="2015-11" db="EMBL/GenBank/DDBJ databases">
        <title>Description and complete genome sequence of a novel strain predominating in hypersaline microbial mats and representing a new family of the Bacteriodetes phylum.</title>
        <authorList>
            <person name="Spring S."/>
            <person name="Bunk B."/>
            <person name="Sproer C."/>
            <person name="Klenk H.-P."/>
        </authorList>
    </citation>
    <scope>NUCLEOTIDE SEQUENCE [LARGE SCALE GENOMIC DNA]</scope>
    <source>
        <strain evidence="8 9">L21-Spi-D4</strain>
    </source>
</reference>
<dbReference type="Proteomes" id="UP000064893">
    <property type="component" value="Chromosome"/>
</dbReference>
<evidence type="ECO:0000256" key="6">
    <source>
        <dbReference type="RuleBase" id="RU003330"/>
    </source>
</evidence>
<dbReference type="PANTHER" id="PTHR23359">
    <property type="entry name" value="NUCLEOTIDE KINASE"/>
    <property type="match status" value="1"/>
</dbReference>
<feature type="binding site" evidence="5">
    <location>
        <position position="32"/>
    </location>
    <ligand>
        <name>AMP</name>
        <dbReference type="ChEBI" id="CHEBI:456215"/>
    </ligand>
</feature>
<comment type="caution">
    <text evidence="5">Lacks conserved residue(s) required for the propagation of feature annotation.</text>
</comment>
<dbReference type="Gene3D" id="3.40.50.300">
    <property type="entry name" value="P-loop containing nucleotide triphosphate hydrolases"/>
    <property type="match status" value="2"/>
</dbReference>
<dbReference type="KEGG" id="blq:L21SP5_00015"/>
<feature type="binding site" evidence="5">
    <location>
        <position position="286"/>
    </location>
    <ligand>
        <name>AMP</name>
        <dbReference type="ChEBI" id="CHEBI:456215"/>
    </ligand>
</feature>
<keyword evidence="5" id="KW-0963">Cytoplasm</keyword>
<dbReference type="Pfam" id="PF00406">
    <property type="entry name" value="ADK"/>
    <property type="match status" value="2"/>
</dbReference>
<keyword evidence="2 5" id="KW-0545">Nucleotide biosynthesis</keyword>
<keyword evidence="1 5" id="KW-0808">Transferase</keyword>
<feature type="binding site" evidence="5">
    <location>
        <position position="93"/>
    </location>
    <ligand>
        <name>AMP</name>
        <dbReference type="ChEBI" id="CHEBI:456215"/>
    </ligand>
</feature>
<feature type="binding site" evidence="5">
    <location>
        <begin position="11"/>
        <end position="16"/>
    </location>
    <ligand>
        <name>ATP</name>
        <dbReference type="ChEBI" id="CHEBI:30616"/>
    </ligand>
</feature>
<feature type="binding site" evidence="5">
    <location>
        <begin position="279"/>
        <end position="282"/>
    </location>
    <ligand>
        <name>AMP</name>
        <dbReference type="ChEBI" id="CHEBI:456215"/>
    </ligand>
</feature>
<dbReference type="NCBIfam" id="NF011104">
    <property type="entry name" value="PRK14531.1"/>
    <property type="match status" value="1"/>
</dbReference>
<comment type="catalytic activity">
    <reaction evidence="5 7">
        <text>AMP + ATP = 2 ADP</text>
        <dbReference type="Rhea" id="RHEA:12973"/>
        <dbReference type="ChEBI" id="CHEBI:30616"/>
        <dbReference type="ChEBI" id="CHEBI:456215"/>
        <dbReference type="ChEBI" id="CHEBI:456216"/>
        <dbReference type="EC" id="2.7.4.3"/>
    </reaction>
</comment>
<proteinExistence type="inferred from homology"/>
<dbReference type="GO" id="GO:0004017">
    <property type="term" value="F:AMP kinase activity"/>
    <property type="evidence" value="ECO:0007669"/>
    <property type="project" value="UniProtKB-UniRule"/>
</dbReference>
<keyword evidence="3 5" id="KW-0547">Nucleotide-binding</keyword>
<feature type="binding site" evidence="5">
    <location>
        <position position="173"/>
    </location>
    <ligand>
        <name>ATP</name>
        <dbReference type="ChEBI" id="CHEBI:30616"/>
    </ligand>
</feature>
<feature type="binding site" evidence="5">
    <location>
        <position position="340"/>
    </location>
    <ligand>
        <name>AMP</name>
        <dbReference type="ChEBI" id="CHEBI:456215"/>
    </ligand>
</feature>
<feature type="binding site" evidence="5">
    <location>
        <begin position="86"/>
        <end position="89"/>
    </location>
    <ligand>
        <name>AMP</name>
        <dbReference type="ChEBI" id="CHEBI:456215"/>
    </ligand>
</feature>
<feature type="binding site" evidence="5">
    <location>
        <position position="368"/>
    </location>
    <ligand>
        <name>ATP</name>
        <dbReference type="ChEBI" id="CHEBI:30616"/>
    </ligand>
</feature>
<comment type="pathway">
    <text evidence="5">Purine metabolism; AMP biosynthesis via salvage pathway; AMP from ADP: step 1/1.</text>
</comment>
<feature type="binding site" evidence="5">
    <location>
        <position position="134"/>
    </location>
    <ligand>
        <name>AMP</name>
        <dbReference type="ChEBI" id="CHEBI:456215"/>
    </ligand>
</feature>
<keyword evidence="9" id="KW-1185">Reference proteome</keyword>
<comment type="function">
    <text evidence="5">Catalyzes the reversible transfer of the terminal phosphate group between ATP and AMP. Plays an important role in cellular energy homeostasis and in adenine nucleotide metabolism.</text>
</comment>
<dbReference type="InterPro" id="IPR033690">
    <property type="entry name" value="Adenylat_kinase_CS"/>
</dbReference>
<dbReference type="NCBIfam" id="NF011100">
    <property type="entry name" value="PRK14527.1"/>
    <property type="match status" value="1"/>
</dbReference>
<evidence type="ECO:0000256" key="5">
    <source>
        <dbReference type="HAMAP-Rule" id="MF_00235"/>
    </source>
</evidence>
<dbReference type="PROSITE" id="PS00113">
    <property type="entry name" value="ADENYLATE_KINASE"/>
    <property type="match status" value="1"/>
</dbReference>
<dbReference type="GO" id="GO:0044209">
    <property type="term" value="P:AMP salvage"/>
    <property type="evidence" value="ECO:0007669"/>
    <property type="project" value="UniProtKB-UniRule"/>
</dbReference>
<feature type="binding site" evidence="5">
    <location>
        <position position="230"/>
    </location>
    <ligand>
        <name>AMP</name>
        <dbReference type="ChEBI" id="CHEBI:456215"/>
    </ligand>
</feature>
<organism evidence="8 9">
    <name type="scientific">Salinivirga cyanobacteriivorans</name>
    <dbReference type="NCBI Taxonomy" id="1307839"/>
    <lineage>
        <taxon>Bacteria</taxon>
        <taxon>Pseudomonadati</taxon>
        <taxon>Bacteroidota</taxon>
        <taxon>Bacteroidia</taxon>
        <taxon>Bacteroidales</taxon>
        <taxon>Salinivirgaceae</taxon>
        <taxon>Salinivirga</taxon>
    </lineage>
</organism>
<feature type="binding site" evidence="5">
    <location>
        <position position="321"/>
    </location>
    <ligand>
        <name>ATP</name>
        <dbReference type="ChEBI" id="CHEBI:30616"/>
    </ligand>
</feature>
<dbReference type="AlphaFoldDB" id="A0A0S2HUF4"/>
<feature type="binding site" evidence="5">
    <location>
        <position position="225"/>
    </location>
    <ligand>
        <name>AMP</name>
        <dbReference type="ChEBI" id="CHEBI:456215"/>
    </ligand>
</feature>
<dbReference type="SUPFAM" id="SSF52540">
    <property type="entry name" value="P-loop containing nucleoside triphosphate hydrolases"/>
    <property type="match status" value="2"/>
</dbReference>
<evidence type="ECO:0000313" key="9">
    <source>
        <dbReference type="Proteomes" id="UP000064893"/>
    </source>
</evidence>
<feature type="region of interest" description="NMP" evidence="5">
    <location>
        <begin position="31"/>
        <end position="60"/>
    </location>
</feature>
<dbReference type="PATRIC" id="fig|1307839.3.peg.15"/>
<dbReference type="GO" id="GO:0005737">
    <property type="term" value="C:cytoplasm"/>
    <property type="evidence" value="ECO:0007669"/>
    <property type="project" value="UniProtKB-SubCell"/>
</dbReference>
<dbReference type="RefSeq" id="WP_057951338.1">
    <property type="nucleotide sequence ID" value="NZ_CP013118.1"/>
</dbReference>
<feature type="region of interest" description="NMP" evidence="5">
    <location>
        <begin position="224"/>
        <end position="253"/>
    </location>
</feature>
<evidence type="ECO:0000256" key="2">
    <source>
        <dbReference type="ARBA" id="ARBA00022727"/>
    </source>
</evidence>
<feature type="binding site" evidence="5">
    <location>
        <position position="37"/>
    </location>
    <ligand>
        <name>AMP</name>
        <dbReference type="ChEBI" id="CHEBI:456215"/>
    </ligand>
</feature>
<dbReference type="STRING" id="1307839.L21SP5_00015"/>
<evidence type="ECO:0000256" key="1">
    <source>
        <dbReference type="ARBA" id="ARBA00022679"/>
    </source>
</evidence>
<feature type="binding site" evidence="5">
    <location>
        <position position="145"/>
    </location>
    <ligand>
        <name>AMP</name>
        <dbReference type="ChEBI" id="CHEBI:456215"/>
    </ligand>
</feature>
<dbReference type="HAMAP" id="MF_00235">
    <property type="entry name" value="Adenylate_kinase_Adk"/>
    <property type="match status" value="2"/>
</dbReference>
<feature type="binding site" evidence="5">
    <location>
        <begin position="204"/>
        <end position="209"/>
    </location>
    <ligand>
        <name>ATP</name>
        <dbReference type="ChEBI" id="CHEBI:30616"/>
    </ligand>
</feature>
<evidence type="ECO:0000313" key="8">
    <source>
        <dbReference type="EMBL" id="ALO13697.1"/>
    </source>
</evidence>
<dbReference type="GO" id="GO:0005524">
    <property type="term" value="F:ATP binding"/>
    <property type="evidence" value="ECO:0007669"/>
    <property type="project" value="UniProtKB-UniRule"/>
</dbReference>
<dbReference type="PRINTS" id="PR00094">
    <property type="entry name" value="ADENYLTKNASE"/>
</dbReference>
<dbReference type="NCBIfam" id="NF011105">
    <property type="entry name" value="PRK14532.1"/>
    <property type="match status" value="1"/>
</dbReference>
<dbReference type="EC" id="2.7.4.3" evidence="5 7"/>
<comment type="similarity">
    <text evidence="5 6">Belongs to the adenylate kinase family.</text>
</comment>
<keyword evidence="4 5" id="KW-0418">Kinase</keyword>
<feature type="binding site" evidence="5">
    <location>
        <position position="128"/>
    </location>
    <ligand>
        <name>ATP</name>
        <dbReference type="ChEBI" id="CHEBI:30616"/>
    </ligand>
</feature>
<dbReference type="InterPro" id="IPR000850">
    <property type="entry name" value="Adenylat/UMP-CMP_kin"/>
</dbReference>
<protein>
    <recommendedName>
        <fullName evidence="5 7">Adenylate kinase</fullName>
        <shortName evidence="5">AK</shortName>
        <ecNumber evidence="5 7">2.7.4.3</ecNumber>
    </recommendedName>
    <alternativeName>
        <fullName evidence="5">ATP-AMP transphosphorylase</fullName>
    </alternativeName>
    <alternativeName>
        <fullName evidence="5">ATP:AMP phosphotransferase</fullName>
    </alternativeName>
    <alternativeName>
        <fullName evidence="5">Adenylate monophosphate kinase</fullName>
    </alternativeName>
</protein>
<keyword evidence="5 7" id="KW-0067">ATP-binding</keyword>
<dbReference type="EMBL" id="CP013118">
    <property type="protein sequence ID" value="ALO13697.1"/>
    <property type="molecule type" value="Genomic_DNA"/>
</dbReference>
<comment type="subcellular location">
    <subcellularLocation>
        <location evidence="5 7">Cytoplasm</location>
    </subcellularLocation>
</comment>